<reference evidence="2" key="2">
    <citation type="submission" date="2018-03" db="EMBL/GenBank/DDBJ databases">
        <title>The Triticum urartu genome reveals the dynamic nature of wheat genome evolution.</title>
        <authorList>
            <person name="Ling H."/>
            <person name="Ma B."/>
            <person name="Shi X."/>
            <person name="Liu H."/>
            <person name="Dong L."/>
            <person name="Sun H."/>
            <person name="Cao Y."/>
            <person name="Gao Q."/>
            <person name="Zheng S."/>
            <person name="Li Y."/>
            <person name="Yu Y."/>
            <person name="Du H."/>
            <person name="Qi M."/>
            <person name="Li Y."/>
            <person name="Yu H."/>
            <person name="Cui Y."/>
            <person name="Wang N."/>
            <person name="Chen C."/>
            <person name="Wu H."/>
            <person name="Zhao Y."/>
            <person name="Zhang J."/>
            <person name="Li Y."/>
            <person name="Zhou W."/>
            <person name="Zhang B."/>
            <person name="Hu W."/>
            <person name="Eijk M."/>
            <person name="Tang J."/>
            <person name="Witsenboer H."/>
            <person name="Zhao S."/>
            <person name="Li Z."/>
            <person name="Zhang A."/>
            <person name="Wang D."/>
            <person name="Liang C."/>
        </authorList>
    </citation>
    <scope>NUCLEOTIDE SEQUENCE [LARGE SCALE GENOMIC DNA]</scope>
    <source>
        <strain evidence="2">cv. G1812</strain>
    </source>
</reference>
<evidence type="ECO:0000313" key="2">
    <source>
        <dbReference type="EnsemblPlants" id="TuG1812G0200005721.01.T01.cds394812"/>
    </source>
</evidence>
<reference evidence="2" key="3">
    <citation type="submission" date="2022-06" db="UniProtKB">
        <authorList>
            <consortium name="EnsemblPlants"/>
        </authorList>
    </citation>
    <scope>IDENTIFICATION</scope>
</reference>
<sequence length="156" mass="17392">MRLKRAMARPGPSLQAGEGGARASVARKLFNPRSGTAAAWPSNSPNRWCASSRVSVPARTRSVAAAKAARGAREGSLKEEVKMEDRRAVGIAGRFQPSSTRPLGRCVRPLKRCTAIEWRHLRRSARARSNRRRRRGRERRRQDRWTCPPASGLVRG</sequence>
<feature type="region of interest" description="Disordered" evidence="1">
    <location>
        <begin position="1"/>
        <end position="22"/>
    </location>
</feature>
<dbReference type="AlphaFoldDB" id="A0A8R7TPG2"/>
<protein>
    <submittedName>
        <fullName evidence="2">Uncharacterized protein</fullName>
    </submittedName>
</protein>
<evidence type="ECO:0000313" key="3">
    <source>
        <dbReference type="Proteomes" id="UP000015106"/>
    </source>
</evidence>
<keyword evidence="3" id="KW-1185">Reference proteome</keyword>
<feature type="region of interest" description="Disordered" evidence="1">
    <location>
        <begin position="124"/>
        <end position="156"/>
    </location>
</feature>
<dbReference type="Proteomes" id="UP000015106">
    <property type="component" value="Chromosome 2"/>
</dbReference>
<evidence type="ECO:0000256" key="1">
    <source>
        <dbReference type="SAM" id="MobiDB-lite"/>
    </source>
</evidence>
<dbReference type="EnsemblPlants" id="TuG1812G0200005721.01.T01">
    <property type="protein sequence ID" value="TuG1812G0200005721.01.T01.cds394812"/>
    <property type="gene ID" value="TuG1812G0200005721.01"/>
</dbReference>
<reference evidence="3" key="1">
    <citation type="journal article" date="2013" name="Nature">
        <title>Draft genome of the wheat A-genome progenitor Triticum urartu.</title>
        <authorList>
            <person name="Ling H.Q."/>
            <person name="Zhao S."/>
            <person name="Liu D."/>
            <person name="Wang J."/>
            <person name="Sun H."/>
            <person name="Zhang C."/>
            <person name="Fan H."/>
            <person name="Li D."/>
            <person name="Dong L."/>
            <person name="Tao Y."/>
            <person name="Gao C."/>
            <person name="Wu H."/>
            <person name="Li Y."/>
            <person name="Cui Y."/>
            <person name="Guo X."/>
            <person name="Zheng S."/>
            <person name="Wang B."/>
            <person name="Yu K."/>
            <person name="Liang Q."/>
            <person name="Yang W."/>
            <person name="Lou X."/>
            <person name="Chen J."/>
            <person name="Feng M."/>
            <person name="Jian J."/>
            <person name="Zhang X."/>
            <person name="Luo G."/>
            <person name="Jiang Y."/>
            <person name="Liu J."/>
            <person name="Wang Z."/>
            <person name="Sha Y."/>
            <person name="Zhang B."/>
            <person name="Wu H."/>
            <person name="Tang D."/>
            <person name="Shen Q."/>
            <person name="Xue P."/>
            <person name="Zou S."/>
            <person name="Wang X."/>
            <person name="Liu X."/>
            <person name="Wang F."/>
            <person name="Yang Y."/>
            <person name="An X."/>
            <person name="Dong Z."/>
            <person name="Zhang K."/>
            <person name="Zhang X."/>
            <person name="Luo M.C."/>
            <person name="Dvorak J."/>
            <person name="Tong Y."/>
            <person name="Wang J."/>
            <person name="Yang H."/>
            <person name="Li Z."/>
            <person name="Wang D."/>
            <person name="Zhang A."/>
            <person name="Wang J."/>
        </authorList>
    </citation>
    <scope>NUCLEOTIDE SEQUENCE</scope>
    <source>
        <strain evidence="3">cv. G1812</strain>
    </source>
</reference>
<feature type="compositionally biased region" description="Basic residues" evidence="1">
    <location>
        <begin position="124"/>
        <end position="139"/>
    </location>
</feature>
<organism evidence="2 3">
    <name type="scientific">Triticum urartu</name>
    <name type="common">Red wild einkorn</name>
    <name type="synonym">Crithodium urartu</name>
    <dbReference type="NCBI Taxonomy" id="4572"/>
    <lineage>
        <taxon>Eukaryota</taxon>
        <taxon>Viridiplantae</taxon>
        <taxon>Streptophyta</taxon>
        <taxon>Embryophyta</taxon>
        <taxon>Tracheophyta</taxon>
        <taxon>Spermatophyta</taxon>
        <taxon>Magnoliopsida</taxon>
        <taxon>Liliopsida</taxon>
        <taxon>Poales</taxon>
        <taxon>Poaceae</taxon>
        <taxon>BOP clade</taxon>
        <taxon>Pooideae</taxon>
        <taxon>Triticodae</taxon>
        <taxon>Triticeae</taxon>
        <taxon>Triticinae</taxon>
        <taxon>Triticum</taxon>
    </lineage>
</organism>
<proteinExistence type="predicted"/>
<dbReference type="Gramene" id="TuG1812G0200005721.01.T01">
    <property type="protein sequence ID" value="TuG1812G0200005721.01.T01.cds394812"/>
    <property type="gene ID" value="TuG1812G0200005721.01"/>
</dbReference>
<name>A0A8R7TPG2_TRIUA</name>
<accession>A0A8R7TPG2</accession>